<comment type="similarity">
    <text evidence="1 7">Belongs to the CcmH/CycL/Ccl2/NrfF family.</text>
</comment>
<evidence type="ECO:0000259" key="8">
    <source>
        <dbReference type="Pfam" id="PF03918"/>
    </source>
</evidence>
<dbReference type="PANTHER" id="PTHR47870:SF1">
    <property type="entry name" value="CYTOCHROME C-TYPE BIOGENESIS PROTEIN CCMH"/>
    <property type="match status" value="1"/>
</dbReference>
<dbReference type="InterPro" id="IPR051263">
    <property type="entry name" value="C-type_cytochrome_biogenesis"/>
</dbReference>
<protein>
    <recommendedName>
        <fullName evidence="7">Cytochrome c-type biogenesis protein</fullName>
    </recommendedName>
</protein>
<keyword evidence="5" id="KW-0201">Cytochrome c-type biogenesis</keyword>
<dbReference type="Pfam" id="PF03918">
    <property type="entry name" value="CcmH"/>
    <property type="match status" value="1"/>
</dbReference>
<keyword evidence="3 7" id="KW-0479">Metal-binding</keyword>
<keyword evidence="7" id="KW-0812">Transmembrane</keyword>
<evidence type="ECO:0000256" key="4">
    <source>
        <dbReference type="ARBA" id="ARBA00022729"/>
    </source>
</evidence>
<dbReference type="EMBL" id="JACDXX010000003">
    <property type="protein sequence ID" value="MCB5409103.1"/>
    <property type="molecule type" value="Genomic_DNA"/>
</dbReference>
<keyword evidence="7" id="KW-0472">Membrane</keyword>
<keyword evidence="2 7" id="KW-0349">Heme</keyword>
<keyword evidence="10" id="KW-1185">Reference proteome</keyword>
<gene>
    <name evidence="9" type="ORF">H0485_03640</name>
</gene>
<feature type="signal peptide" evidence="7">
    <location>
        <begin position="1"/>
        <end position="22"/>
    </location>
</feature>
<evidence type="ECO:0000256" key="2">
    <source>
        <dbReference type="ARBA" id="ARBA00022617"/>
    </source>
</evidence>
<evidence type="ECO:0000256" key="3">
    <source>
        <dbReference type="ARBA" id="ARBA00022723"/>
    </source>
</evidence>
<dbReference type="InterPro" id="IPR038297">
    <property type="entry name" value="CcmH/CycL/NrfF/Ccl2_sf"/>
</dbReference>
<keyword evidence="6 7" id="KW-0408">Iron</keyword>
<organism evidence="9 10">
    <name type="scientific">Pseudogemmobacter faecipullorum</name>
    <dbReference type="NCBI Taxonomy" id="2755041"/>
    <lineage>
        <taxon>Bacteria</taxon>
        <taxon>Pseudomonadati</taxon>
        <taxon>Pseudomonadota</taxon>
        <taxon>Alphaproteobacteria</taxon>
        <taxon>Rhodobacterales</taxon>
        <taxon>Paracoccaceae</taxon>
        <taxon>Pseudogemmobacter</taxon>
    </lineage>
</organism>
<dbReference type="CDD" id="cd16378">
    <property type="entry name" value="CcmH_N"/>
    <property type="match status" value="1"/>
</dbReference>
<comment type="function">
    <text evidence="7">Possible subunit of a heme lyase.</text>
</comment>
<dbReference type="RefSeq" id="WP_226934013.1">
    <property type="nucleotide sequence ID" value="NZ_JACDXX010000003.1"/>
</dbReference>
<evidence type="ECO:0000313" key="9">
    <source>
        <dbReference type="EMBL" id="MCB5409103.1"/>
    </source>
</evidence>
<evidence type="ECO:0000313" key="10">
    <source>
        <dbReference type="Proteomes" id="UP001198571"/>
    </source>
</evidence>
<keyword evidence="7" id="KW-1133">Transmembrane helix</keyword>
<sequence>MSQLRALLLSFALTCSAAPVLAVQPDEIMADPGLEARARMISREIRCPVCQGETIDDSNAPISRDLRLIIRERLLAGDSNDEVIDFVVMRYGEFVLFNPRPAGWNIVLWAAGPVMFLIAAGGVWLVLRRAQRAGPKPVEALSPAEEARLSEILKDE</sequence>
<evidence type="ECO:0000256" key="5">
    <source>
        <dbReference type="ARBA" id="ARBA00022748"/>
    </source>
</evidence>
<dbReference type="Proteomes" id="UP001198571">
    <property type="component" value="Unassembled WGS sequence"/>
</dbReference>
<keyword evidence="4 7" id="KW-0732">Signal</keyword>
<dbReference type="PANTHER" id="PTHR47870">
    <property type="entry name" value="CYTOCHROME C-TYPE BIOGENESIS PROTEIN CCMH"/>
    <property type="match status" value="1"/>
</dbReference>
<dbReference type="Gene3D" id="1.10.8.640">
    <property type="entry name" value="Cytochrome C biogenesis protein"/>
    <property type="match status" value="1"/>
</dbReference>
<evidence type="ECO:0000256" key="6">
    <source>
        <dbReference type="ARBA" id="ARBA00023004"/>
    </source>
</evidence>
<reference evidence="9 10" key="1">
    <citation type="submission" date="2020-07" db="EMBL/GenBank/DDBJ databases">
        <title>Pseudogemmobacter sp. nov., isolated from poultry manure in Taiwan.</title>
        <authorList>
            <person name="Lin S.-Y."/>
            <person name="Tang Y.-S."/>
            <person name="Young C.-C."/>
        </authorList>
    </citation>
    <scope>NUCLEOTIDE SEQUENCE [LARGE SCALE GENOMIC DNA]</scope>
    <source>
        <strain evidence="9 10">CC-YST710</strain>
    </source>
</reference>
<dbReference type="InterPro" id="IPR005616">
    <property type="entry name" value="CcmH/CycL/Ccl2/NrfF_N"/>
</dbReference>
<evidence type="ECO:0000256" key="1">
    <source>
        <dbReference type="ARBA" id="ARBA00010342"/>
    </source>
</evidence>
<feature type="chain" id="PRO_5044954543" description="Cytochrome c-type biogenesis protein" evidence="7">
    <location>
        <begin position="23"/>
        <end position="156"/>
    </location>
</feature>
<proteinExistence type="inferred from homology"/>
<feature type="transmembrane region" description="Helical" evidence="7">
    <location>
        <begin position="106"/>
        <end position="127"/>
    </location>
</feature>
<name>A0ABS8CIA2_9RHOB</name>
<comment type="caution">
    <text evidence="9">The sequence shown here is derived from an EMBL/GenBank/DDBJ whole genome shotgun (WGS) entry which is preliminary data.</text>
</comment>
<feature type="domain" description="CcmH/CycL/Ccl2/NrfF N-terminal" evidence="8">
    <location>
        <begin position="12"/>
        <end position="153"/>
    </location>
</feature>
<evidence type="ECO:0000256" key="7">
    <source>
        <dbReference type="RuleBase" id="RU364112"/>
    </source>
</evidence>
<accession>A0ABS8CIA2</accession>